<protein>
    <submittedName>
        <fullName evidence="3">Protein tyr-4</fullName>
    </submittedName>
</protein>
<evidence type="ECO:0000256" key="1">
    <source>
        <dbReference type="SAM" id="MobiDB-lite"/>
    </source>
</evidence>
<accession>A0A0M0JQD4</accession>
<gene>
    <name evidence="3" type="ORF">Ctob_003616</name>
</gene>
<keyword evidence="4" id="KW-1185">Reference proteome</keyword>
<reference evidence="4" key="1">
    <citation type="journal article" date="2015" name="PLoS Genet.">
        <title>Genome Sequence and Transcriptome Analyses of Chrysochromulina tobin: Metabolic Tools for Enhanced Algal Fitness in the Prominent Order Prymnesiales (Haptophyceae).</title>
        <authorList>
            <person name="Hovde B.T."/>
            <person name="Deodato C.R."/>
            <person name="Hunsperger H.M."/>
            <person name="Ryken S.A."/>
            <person name="Yost W."/>
            <person name="Jha R.K."/>
            <person name="Patterson J."/>
            <person name="Monnat R.J. Jr."/>
            <person name="Barlow S.B."/>
            <person name="Starkenburg S.R."/>
            <person name="Cattolico R.A."/>
        </authorList>
    </citation>
    <scope>NUCLEOTIDE SEQUENCE</scope>
    <source>
        <strain evidence="4">CCMP291</strain>
    </source>
</reference>
<dbReference type="InterPro" id="IPR003582">
    <property type="entry name" value="ShKT_dom"/>
</dbReference>
<dbReference type="OrthoDB" id="6132182at2759"/>
<feature type="domain" description="ShKT" evidence="2">
    <location>
        <begin position="206"/>
        <end position="240"/>
    </location>
</feature>
<dbReference type="PROSITE" id="PS51670">
    <property type="entry name" value="SHKT"/>
    <property type="match status" value="1"/>
</dbReference>
<dbReference type="EMBL" id="JWZX01002561">
    <property type="protein sequence ID" value="KOO28497.1"/>
    <property type="molecule type" value="Genomic_DNA"/>
</dbReference>
<feature type="compositionally biased region" description="Acidic residues" evidence="1">
    <location>
        <begin position="1"/>
        <end position="13"/>
    </location>
</feature>
<dbReference type="SMART" id="SM00254">
    <property type="entry name" value="ShKT"/>
    <property type="match status" value="2"/>
</dbReference>
<sequence length="315" mass="33610">MMNIPIDDEDSGDPEAAARDGDGHAHIVEQAEAHRLRRFAMVPWRTHHCERIPQLAVHHSRDQLDDGACREAGRVPGGACGEARARVEPAFDELIVDGDEACGALWMWRVALVQQHRPHARIVTFFLLAIVGSSTLILRNSQPIVAASVESVGIAARQLSEDVATATIVQQAKPADVKAAAAHKSPEAIPPAGRAVSAAPAAPTPCRDKNDRCADWASAGECVKNAAYMEGRCPRSCNLCQPPDAEPNETASAQSAATDQALRLADESKQCPTWAASGECTRNQVYMAKSCARSCWLYGQAQANPAAGASPHDES</sequence>
<evidence type="ECO:0000313" key="4">
    <source>
        <dbReference type="Proteomes" id="UP000037460"/>
    </source>
</evidence>
<proteinExistence type="predicted"/>
<organism evidence="3 4">
    <name type="scientific">Chrysochromulina tobinii</name>
    <dbReference type="NCBI Taxonomy" id="1460289"/>
    <lineage>
        <taxon>Eukaryota</taxon>
        <taxon>Haptista</taxon>
        <taxon>Haptophyta</taxon>
        <taxon>Prymnesiophyceae</taxon>
        <taxon>Prymnesiales</taxon>
        <taxon>Chrysochromulinaceae</taxon>
        <taxon>Chrysochromulina</taxon>
    </lineage>
</organism>
<dbReference type="Proteomes" id="UP000037460">
    <property type="component" value="Unassembled WGS sequence"/>
</dbReference>
<name>A0A0M0JQD4_9EUKA</name>
<evidence type="ECO:0000259" key="2">
    <source>
        <dbReference type="PROSITE" id="PS51670"/>
    </source>
</evidence>
<feature type="region of interest" description="Disordered" evidence="1">
    <location>
        <begin position="1"/>
        <end position="21"/>
    </location>
</feature>
<dbReference type="PANTHER" id="PTHR21724">
    <property type="entry name" value="SHKT DOMAIN-CONTAINING PROTEIN"/>
    <property type="match status" value="1"/>
</dbReference>
<dbReference type="PANTHER" id="PTHR21724:SF109">
    <property type="entry name" value="SHKT DOMAIN-CONTAINING PROTEIN"/>
    <property type="match status" value="1"/>
</dbReference>
<comment type="caution">
    <text evidence="3">The sequence shown here is derived from an EMBL/GenBank/DDBJ whole genome shotgun (WGS) entry which is preliminary data.</text>
</comment>
<dbReference type="Pfam" id="PF01549">
    <property type="entry name" value="ShK"/>
    <property type="match status" value="2"/>
</dbReference>
<evidence type="ECO:0000313" key="3">
    <source>
        <dbReference type="EMBL" id="KOO28497.1"/>
    </source>
</evidence>
<dbReference type="AlphaFoldDB" id="A0A0M0JQD4"/>
<dbReference type="Gene3D" id="1.10.10.1940">
    <property type="match status" value="1"/>
</dbReference>